<sequence>MNKNIMDMSESDIKKYLSIKNIPKNMKKQLENRLSIITQKNLYNVLENMEDNTQNIVVYDSRKKRKNRKTRGESIETLQKKSEDKRKEILEENICSVLNYSHVVKTNESEIQVPVKNNFIDGKLIIPYHEFTNMYKYFGIYRIKMQHIILNRKIHILDSMQFINYKKGLDFKNKLGYDNMCIQENNCKKCIEVCMDLEQLLDCYKSCIDLLTSGRKMQRNTNDFMEILKNVQNKYCNLMGIIFLFNDELLKYRSVVTRYINHLKNILDNIQNINHQEILLLSSKTSIMFFEIEKLIDEIIDYYDVEIDCEYYVIISDKIENPITPVAIKNIDYINCNDAINLNTNNINFDDYQLNNMTIEDFNQLFNKFERDNDEDFIRIYQKTGNDLKCLNINFYLEHEINSPKIQIEISELPKNAYTFTSIIHNYDSGNKYELPILPQNVNNYRWLENDNTENYLSIEEYESLDNYWKELFNYEQLNNNKYILNHIFNCLSDMDNNLVYDEMFVSFVNLSKNTSYLNDA</sequence>
<protein>
    <submittedName>
        <fullName evidence="1">Uncharacterized protein</fullName>
    </submittedName>
</protein>
<reference evidence="1" key="1">
    <citation type="submission" date="2011-10" db="EMBL/GenBank/DDBJ databases">
        <title>Provirophages and transpovirons: unique mobilome of giant viruses.</title>
        <authorList>
            <person name="Desnues C."/>
            <person name="LaScola B."/>
            <person name="Yutin N."/>
            <person name="Fournous G."/>
            <person name="Koonin E."/>
            <person name="Raoult D."/>
        </authorList>
    </citation>
    <scope>NUCLEOTIDE SEQUENCE</scope>
    <source>
        <strain evidence="1">Mv13-mv</strain>
    </source>
</reference>
<organism evidence="1">
    <name type="scientific">Moumouvirus sp. 'Monve'</name>
    <dbReference type="NCBI Taxonomy" id="1128131"/>
    <lineage>
        <taxon>Viruses</taxon>
        <taxon>Varidnaviria</taxon>
        <taxon>Bamfordvirae</taxon>
        <taxon>Nucleocytoviricota</taxon>
        <taxon>Megaviricetes</taxon>
        <taxon>Imitervirales</taxon>
        <taxon>Mimiviridae</taxon>
        <taxon>Megamimivirinae</taxon>
        <taxon>Moumouvirus</taxon>
    </lineage>
</organism>
<proteinExistence type="predicted"/>
<evidence type="ECO:0000313" key="1">
    <source>
        <dbReference type="EMBL" id="AEX62919.1"/>
    </source>
</evidence>
<accession>H2EEU6</accession>
<name>H2EEU6_9VIRU</name>
<dbReference type="EMBL" id="JN885998">
    <property type="protein sequence ID" value="AEX62919.1"/>
    <property type="molecule type" value="Genomic_DNA"/>
</dbReference>
<gene>
    <name evidence="1" type="ORF">mv_L714</name>
</gene>